<evidence type="ECO:0000313" key="1">
    <source>
        <dbReference type="EMBL" id="MPN53584.1"/>
    </source>
</evidence>
<gene>
    <name evidence="1" type="ORF">SDC9_201248</name>
</gene>
<dbReference type="AlphaFoldDB" id="A0A645IZB0"/>
<protein>
    <recommendedName>
        <fullName evidence="2">MBG domain-containing protein</fullName>
    </recommendedName>
</protein>
<dbReference type="EMBL" id="VSSQ01120859">
    <property type="protein sequence ID" value="MPN53584.1"/>
    <property type="molecule type" value="Genomic_DNA"/>
</dbReference>
<proteinExistence type="predicted"/>
<name>A0A645IZB0_9ZZZZ</name>
<organism evidence="1">
    <name type="scientific">bioreactor metagenome</name>
    <dbReference type="NCBI Taxonomy" id="1076179"/>
    <lineage>
        <taxon>unclassified sequences</taxon>
        <taxon>metagenomes</taxon>
        <taxon>ecological metagenomes</taxon>
    </lineage>
</organism>
<accession>A0A645IZB0</accession>
<sequence length="114" mass="11668">MFVATEVGSVRVVATNAASGVVGTKDITVINAYQTVPTENLTGVAPSAYGKSDGKIMGTTSAMEYKLSTSSTWTRATAPAITGLSAGTYNVRYAAQKGYNAGGTINVIVENGPK</sequence>
<reference evidence="1" key="1">
    <citation type="submission" date="2019-08" db="EMBL/GenBank/DDBJ databases">
        <authorList>
            <person name="Kucharzyk K."/>
            <person name="Murdoch R.W."/>
            <person name="Higgins S."/>
            <person name="Loffler F."/>
        </authorList>
    </citation>
    <scope>NUCLEOTIDE SEQUENCE</scope>
</reference>
<evidence type="ECO:0008006" key="2">
    <source>
        <dbReference type="Google" id="ProtNLM"/>
    </source>
</evidence>
<comment type="caution">
    <text evidence="1">The sequence shown here is derived from an EMBL/GenBank/DDBJ whole genome shotgun (WGS) entry which is preliminary data.</text>
</comment>